<sequence length="405" mass="45363">MTKEQEKQIAASKKKQDRINARISREQQGAASSSVDKAIINPTTTDSSSNETKVELVPTPSEPVKLEIKSEQDAVTNVASNVSTIVEKVEEQEINSTIQKSSEDKPLEGVAATPVSDSDTAIATTTNTTVTSEVKESQTTTTSEEKQKLTTWQMKEKNKPLPTGLDLSTILSCEYLETEVKIVKDGTKNYELLETGVNDMIENKVDRTKAVKYVVNIKSHHNNSLDKKIIYETISQRMPNGSVELNNATVEFHVFLMKGKCLLGISTDCDIFNYNINAMRHMTTQDEILKENQRNASKRKATEMLTETSLEVADMIEVENSKNTNEPSEKEDETMEDNNPSASNATETDSQINPKTEENDQEMYEFLEEPIVVPLVEATVSLQVYSKRRKIENHPSLEFDDIKVI</sequence>
<evidence type="ECO:0000259" key="2">
    <source>
        <dbReference type="Pfam" id="PF02926"/>
    </source>
</evidence>
<name>D2VAF1_NAEGR</name>
<dbReference type="VEuPathDB" id="AmoebaDB:NAEGRDRAFT_47950"/>
<protein>
    <submittedName>
        <fullName evidence="3">Predicted protein</fullName>
    </submittedName>
</protein>
<feature type="region of interest" description="Disordered" evidence="1">
    <location>
        <begin position="1"/>
        <end position="60"/>
    </location>
</feature>
<dbReference type="Pfam" id="PF02926">
    <property type="entry name" value="THUMP"/>
    <property type="match status" value="1"/>
</dbReference>
<keyword evidence="4" id="KW-1185">Reference proteome</keyword>
<dbReference type="InterPro" id="IPR004114">
    <property type="entry name" value="THUMP_dom"/>
</dbReference>
<dbReference type="RefSeq" id="XP_002679041.1">
    <property type="nucleotide sequence ID" value="XM_002678995.1"/>
</dbReference>
<feature type="region of interest" description="Disordered" evidence="1">
    <location>
        <begin position="291"/>
        <end position="354"/>
    </location>
</feature>
<feature type="domain" description="THUMP" evidence="2">
    <location>
        <begin position="189"/>
        <end position="265"/>
    </location>
</feature>
<dbReference type="KEGG" id="ngr:NAEGRDRAFT_47950"/>
<accession>D2VAF1</accession>
<dbReference type="OrthoDB" id="367221at2759"/>
<dbReference type="AlphaFoldDB" id="D2VAF1"/>
<dbReference type="OMA" id="NINAMRH"/>
<dbReference type="GO" id="GO:0003723">
    <property type="term" value="F:RNA binding"/>
    <property type="evidence" value="ECO:0007669"/>
    <property type="project" value="InterPro"/>
</dbReference>
<evidence type="ECO:0000256" key="1">
    <source>
        <dbReference type="SAM" id="MobiDB-lite"/>
    </source>
</evidence>
<dbReference type="EMBL" id="GG738859">
    <property type="protein sequence ID" value="EFC46297.1"/>
    <property type="molecule type" value="Genomic_DNA"/>
</dbReference>
<organism evidence="4">
    <name type="scientific">Naegleria gruberi</name>
    <name type="common">Amoeba</name>
    <dbReference type="NCBI Taxonomy" id="5762"/>
    <lineage>
        <taxon>Eukaryota</taxon>
        <taxon>Discoba</taxon>
        <taxon>Heterolobosea</taxon>
        <taxon>Tetramitia</taxon>
        <taxon>Eutetramitia</taxon>
        <taxon>Vahlkampfiidae</taxon>
        <taxon>Naegleria</taxon>
    </lineage>
</organism>
<feature type="compositionally biased region" description="Polar residues" evidence="1">
    <location>
        <begin position="337"/>
        <end position="354"/>
    </location>
</feature>
<evidence type="ECO:0000313" key="4">
    <source>
        <dbReference type="Proteomes" id="UP000006671"/>
    </source>
</evidence>
<reference evidence="3 4" key="1">
    <citation type="journal article" date="2010" name="Cell">
        <title>The genome of Naegleria gruberi illuminates early eukaryotic versatility.</title>
        <authorList>
            <person name="Fritz-Laylin L.K."/>
            <person name="Prochnik S.E."/>
            <person name="Ginger M.L."/>
            <person name="Dacks J.B."/>
            <person name="Carpenter M.L."/>
            <person name="Field M.C."/>
            <person name="Kuo A."/>
            <person name="Paredez A."/>
            <person name="Chapman J."/>
            <person name="Pham J."/>
            <person name="Shu S."/>
            <person name="Neupane R."/>
            <person name="Cipriano M."/>
            <person name="Mancuso J."/>
            <person name="Tu H."/>
            <person name="Salamov A."/>
            <person name="Lindquist E."/>
            <person name="Shapiro H."/>
            <person name="Lucas S."/>
            <person name="Grigoriev I.V."/>
            <person name="Cande W.Z."/>
            <person name="Fulton C."/>
            <person name="Rokhsar D.S."/>
            <person name="Dawson S.C."/>
        </authorList>
    </citation>
    <scope>NUCLEOTIDE SEQUENCE [LARGE SCALE GENOMIC DNA]</scope>
    <source>
        <strain evidence="3 4">NEG-M</strain>
    </source>
</reference>
<dbReference type="InParanoid" id="D2VAF1"/>
<feature type="region of interest" description="Disordered" evidence="1">
    <location>
        <begin position="96"/>
        <end position="115"/>
    </location>
</feature>
<gene>
    <name evidence="3" type="ORF">NAEGRDRAFT_47950</name>
</gene>
<dbReference type="Proteomes" id="UP000006671">
    <property type="component" value="Unassembled WGS sequence"/>
</dbReference>
<proteinExistence type="predicted"/>
<dbReference type="GeneID" id="8859414"/>
<evidence type="ECO:0000313" key="3">
    <source>
        <dbReference type="EMBL" id="EFC46297.1"/>
    </source>
</evidence>
<feature type="compositionally biased region" description="Polar residues" evidence="1">
    <location>
        <begin position="26"/>
        <end position="51"/>
    </location>
</feature>